<dbReference type="CDD" id="cd00027">
    <property type="entry name" value="BRCT"/>
    <property type="match status" value="1"/>
</dbReference>
<dbReference type="PANTHER" id="PTHR47667:SF1">
    <property type="entry name" value="REGULATOR OF TY1 TRANSPOSITION PROTEIN 107"/>
    <property type="match status" value="1"/>
</dbReference>
<dbReference type="GO" id="GO:1990683">
    <property type="term" value="P:DNA double-strand break attachment to nuclear envelope"/>
    <property type="evidence" value="ECO:0007669"/>
    <property type="project" value="TreeGrafter"/>
</dbReference>
<accession>A0AAI9EDS3</accession>
<evidence type="ECO:0000313" key="4">
    <source>
        <dbReference type="Proteomes" id="UP001296104"/>
    </source>
</evidence>
<proteinExistence type="predicted"/>
<organism evidence="3 4">
    <name type="scientific">Lecanosticta acicola</name>
    <dbReference type="NCBI Taxonomy" id="111012"/>
    <lineage>
        <taxon>Eukaryota</taxon>
        <taxon>Fungi</taxon>
        <taxon>Dikarya</taxon>
        <taxon>Ascomycota</taxon>
        <taxon>Pezizomycotina</taxon>
        <taxon>Dothideomycetes</taxon>
        <taxon>Dothideomycetidae</taxon>
        <taxon>Mycosphaerellales</taxon>
        <taxon>Mycosphaerellaceae</taxon>
        <taxon>Lecanosticta</taxon>
    </lineage>
</organism>
<name>A0AAI9EDS3_9PEZI</name>
<dbReference type="InterPro" id="IPR036420">
    <property type="entry name" value="BRCT_dom_sf"/>
</dbReference>
<keyword evidence="4" id="KW-1185">Reference proteome</keyword>
<feature type="domain" description="BRCT" evidence="2">
    <location>
        <begin position="7"/>
        <end position="106"/>
    </location>
</feature>
<dbReference type="GO" id="GO:0006302">
    <property type="term" value="P:double-strand break repair"/>
    <property type="evidence" value="ECO:0007669"/>
    <property type="project" value="TreeGrafter"/>
</dbReference>
<dbReference type="Pfam" id="PF12738">
    <property type="entry name" value="PTCB-BRCT"/>
    <property type="match status" value="1"/>
</dbReference>
<comment type="caution">
    <text evidence="3">The sequence shown here is derived from an EMBL/GenBank/DDBJ whole genome shotgun (WGS) entry which is preliminary data.</text>
</comment>
<dbReference type="AlphaFoldDB" id="A0AAI9EDS3"/>
<dbReference type="FunFam" id="3.40.50.10190:FF:000048">
    <property type="entry name" value="DNA repair protein Rtt107"/>
    <property type="match status" value="1"/>
</dbReference>
<dbReference type="PROSITE" id="PS50172">
    <property type="entry name" value="BRCT"/>
    <property type="match status" value="3"/>
</dbReference>
<dbReference type="GO" id="GO:0005634">
    <property type="term" value="C:nucleus"/>
    <property type="evidence" value="ECO:0007669"/>
    <property type="project" value="TreeGrafter"/>
</dbReference>
<dbReference type="CDD" id="cd18437">
    <property type="entry name" value="BRCT_BRC1_like_rpt3"/>
    <property type="match status" value="1"/>
</dbReference>
<dbReference type="Pfam" id="PF16770">
    <property type="entry name" value="RTT107_BRCT_5"/>
    <property type="match status" value="1"/>
</dbReference>
<feature type="compositionally biased region" description="Polar residues" evidence="1">
    <location>
        <begin position="465"/>
        <end position="481"/>
    </location>
</feature>
<feature type="region of interest" description="Disordered" evidence="1">
    <location>
        <begin position="219"/>
        <end position="240"/>
    </location>
</feature>
<feature type="domain" description="BRCT" evidence="2">
    <location>
        <begin position="107"/>
        <end position="197"/>
    </location>
</feature>
<protein>
    <submittedName>
        <fullName evidence="3">BRCT-containing 1</fullName>
    </submittedName>
</protein>
<feature type="compositionally biased region" description="Pro residues" evidence="1">
    <location>
        <begin position="230"/>
        <end position="239"/>
    </location>
</feature>
<evidence type="ECO:0000313" key="3">
    <source>
        <dbReference type="EMBL" id="CAK4032365.1"/>
    </source>
</evidence>
<feature type="region of interest" description="Disordered" evidence="1">
    <location>
        <begin position="457"/>
        <end position="554"/>
    </location>
</feature>
<feature type="region of interest" description="Disordered" evidence="1">
    <location>
        <begin position="578"/>
        <end position="638"/>
    </location>
</feature>
<dbReference type="InterPro" id="IPR053036">
    <property type="entry name" value="CellCycle_DNARepair_Reg"/>
</dbReference>
<dbReference type="SUPFAM" id="SSF52113">
    <property type="entry name" value="BRCT domain"/>
    <property type="match status" value="4"/>
</dbReference>
<feature type="domain" description="BRCT" evidence="2">
    <location>
        <begin position="341"/>
        <end position="429"/>
    </location>
</feature>
<dbReference type="Proteomes" id="UP001296104">
    <property type="component" value="Unassembled WGS sequence"/>
</dbReference>
<dbReference type="InterPro" id="IPR001357">
    <property type="entry name" value="BRCT_dom"/>
</dbReference>
<evidence type="ECO:0000256" key="1">
    <source>
        <dbReference type="SAM" id="MobiDB-lite"/>
    </source>
</evidence>
<dbReference type="CDD" id="cd18436">
    <property type="entry name" value="BRCT_BRC1_like_rpt2"/>
    <property type="match status" value="1"/>
</dbReference>
<dbReference type="SMART" id="SM00292">
    <property type="entry name" value="BRCT"/>
    <property type="match status" value="4"/>
</dbReference>
<dbReference type="CDD" id="cd18438">
    <property type="entry name" value="BRCT_BRC1_like_rpt4"/>
    <property type="match status" value="1"/>
</dbReference>
<dbReference type="GO" id="GO:0035361">
    <property type="term" value="C:Cul8-RING ubiquitin ligase complex"/>
    <property type="evidence" value="ECO:0007669"/>
    <property type="project" value="TreeGrafter"/>
</dbReference>
<sequence>MEEDGDVRGPLFEHIVFTIIPGDELDEALARDIVSALTASGGEYQPLRESDSHIEDIESLTHIVSTHIDFPQYNRALELGTFVVKPQWVFQSMRRRKLAFTRQYSPDPSQFFHDVIVTTADLPDNDAEAIIGGVVALGGQFSPRMSKLVTHIVTNSMDHPRVELANRADPSCKIVLPHWFQACFLLGKKINEKPYMLPDPEILRRDNKSAVRALASPHIDGATTASPSKEPFPSPPPSPSYLRKTLNALKGRKLFLAADLPLSNDLTQVLTKLITQSEGLIVRNVDDADIYIGHWRDGQDYVAASQAGKEVANLTWLYHVINRNTYTSPLRRVFHYPLPREGVRGFENLKISLSNYSGESRTYVENLIRACGAEYTKTMKQDNTHLITAHKSGEKCEAAEEWNINVVNHLWLEESYAKCAVLSPTNRKYTTFPARTNLGEVTGQTSLDMKSVERYYFPRPRSPQKPASIQKPTAKNKTPVSAKTPLRSPTFEAVETDGPQAADNDGMEVDAETAPSTAKRPRGRPPKSAIETPRLVSEEKENDSPLPPSTGRAAKNKALDNIHGSAADIALYQRESKRPGGVVHGGRFPRAQESSPAPQRKKRASDEYDPTGIGSDLSDGETQDPRAKQAKKAKTATGQTLPPVEYKMMVTGDERWNNNARKESADKILLRSIGVQLIQDPKAVEILVAPKILRTKKFVCALASAPLVVHTSFLDTALSKKKLMQNPPMLKDKDGEERLGFKLADAIQCAKANARKLFRGWTIFVTEDINGGFDTYKDIISANGGSAMLYKGRLGVTVTKRQGRDDPDAGEEASNQGDDNECDYVYLVSGKTDKEVKLWKTFRENASKQDLAARIVASDWLLNAAMSQLVTLDEKWMLDEDTVMSQRKG</sequence>
<gene>
    <name evidence="3" type="ORF">LECACI_7A007523</name>
</gene>
<dbReference type="PANTHER" id="PTHR47667">
    <property type="entry name" value="REGULATOR OF TY1 TRANSPOSITION PROTEIN 107"/>
    <property type="match status" value="1"/>
</dbReference>
<evidence type="ECO:0000259" key="2">
    <source>
        <dbReference type="PROSITE" id="PS50172"/>
    </source>
</evidence>
<reference evidence="3" key="1">
    <citation type="submission" date="2023-11" db="EMBL/GenBank/DDBJ databases">
        <authorList>
            <person name="Alioto T."/>
            <person name="Alioto T."/>
            <person name="Gomez Garrido J."/>
        </authorList>
    </citation>
    <scope>NUCLEOTIDE SEQUENCE</scope>
</reference>
<dbReference type="EMBL" id="CAVMBE010000062">
    <property type="protein sequence ID" value="CAK4032365.1"/>
    <property type="molecule type" value="Genomic_DNA"/>
</dbReference>
<dbReference type="Gene3D" id="3.40.50.10190">
    <property type="entry name" value="BRCT domain"/>
    <property type="match status" value="5"/>
</dbReference>